<dbReference type="AlphaFoldDB" id="A0A1E1X060"/>
<evidence type="ECO:0000313" key="1">
    <source>
        <dbReference type="EMBL" id="JAT92624.1"/>
    </source>
</evidence>
<reference evidence="1" key="1">
    <citation type="journal article" date="2017" name="Front. Cell. Infect. Microbiol.">
        <title>The Distinct Transcriptional Response of the Midgut of Amblyomma sculptum and Amblyomma aureolatum Ticks to Rickettsia rickettsii Correlates to Their Differences in Susceptibility to Infection.</title>
        <authorList>
            <person name="Martins L.A."/>
            <person name="Galletti M.F.B.M."/>
            <person name="Ribeiro J.M."/>
            <person name="Fujita A."/>
            <person name="Costa F.B."/>
            <person name="Labruna M.B."/>
            <person name="Daffre S."/>
            <person name="Fogaca A.C."/>
        </authorList>
    </citation>
    <scope>NUCLEOTIDE SEQUENCE</scope>
</reference>
<accession>A0A1E1X060</accession>
<sequence>RSRCCALQVASVCCSHLGRCEKCICCCCCLCCFNFGHGWVIGCLHRIRHGSFFAGLPFLHFRSDRY</sequence>
<feature type="non-terminal residue" evidence="1">
    <location>
        <position position="1"/>
    </location>
</feature>
<protein>
    <submittedName>
        <fullName evidence="1">Uncharacterized protein</fullName>
    </submittedName>
</protein>
<organism evidence="1">
    <name type="scientific">Amblyomma aureolatum</name>
    <dbReference type="NCBI Taxonomy" id="187763"/>
    <lineage>
        <taxon>Eukaryota</taxon>
        <taxon>Metazoa</taxon>
        <taxon>Ecdysozoa</taxon>
        <taxon>Arthropoda</taxon>
        <taxon>Chelicerata</taxon>
        <taxon>Arachnida</taxon>
        <taxon>Acari</taxon>
        <taxon>Parasitiformes</taxon>
        <taxon>Ixodida</taxon>
        <taxon>Ixodoidea</taxon>
        <taxon>Ixodidae</taxon>
        <taxon>Amblyomminae</taxon>
        <taxon>Amblyomma</taxon>
    </lineage>
</organism>
<dbReference type="EMBL" id="GFAC01006564">
    <property type="protein sequence ID" value="JAT92624.1"/>
    <property type="molecule type" value="mRNA"/>
</dbReference>
<name>A0A1E1X060_9ACAR</name>
<proteinExistence type="evidence at transcript level"/>